<dbReference type="CDD" id="cd22999">
    <property type="entry name" value="SAP_SLX4"/>
    <property type="match status" value="1"/>
</dbReference>
<comment type="caution">
    <text evidence="3">The sequence shown here is derived from an EMBL/GenBank/DDBJ whole genome shotgun (WGS) entry which is preliminary data.</text>
</comment>
<sequence length="891" mass="100928">MRVSSLVIRLTRRFSDAGVTGMRLELVQGCAARSKVKPLLRSGGLYHSSDSIKESRKSSKDSESGQNKEVLPTVLDNDDSFDLFIPNRFMKLGTKSTDSLKECDENSGLLRSHEMGTATSFETGSSFYTEVINNYKHPPKSGMKLCPICLSHFSKLQLHLKSCSKKHGLSSKQLDFAQTLQDKYSLEREQMGLPPLNSLLTKIKLNKVQDPEYHEEETSALIFEERNVEIKKPLTGKSKKNFGNPLLLRRTEEEREKIVTEKVAIVLMNSKNYTDFVEMPGLLSSEHLANRRNQDSYLWKISSLPPELSRLKDFYVEPLFPLIEPIQSIQNAFEYNQKVKDPVKTDTECTSEISPKNDPQRSSQLYSCLPKSPPYPFNYTFDEFPLSQKYYEKNFTHYDEKANEENCKSESPSDVDPLKKLSLDWDELLNQPELSDVTVTLSKGSTMCVHSLVLAARSPTIIRDVVNDRGYGIKLLKWPQVSFSACFTFFRYIYSGMTCQFESLSDDDVALVKELSRQYGIEELNSYIENNPSSKAPLQIYMEKQPIGCINRADRRFLCSPSSSPEIKRKHSNSFSSEELELNEGLENKKIKLFNSKSFVTHNDTSEINSDNAPKGDYNNTICRLSFESCSLISKKNNLCKDCVTEKKEMLKTADQTGNWELDFEQSKKDLSRNAEHATKDNEICSYEIFSPSPVESEEITSSLVSPVLKNSVNSNKVDLISEVTTSNQLTVSRQMKQATFSLEKYFFDDSLPSGADNLTNEIESISSLKPVDNKSMADSENVLSIEDVRERASTPSTPPEIIILQDVTPMPDYNTMASPELKNELRKYGLKPGLPRNKAKLLLQYIYDQIHPVIDLGKANFSNRSFDKERCDKPAGTFSQSPKSSKKGDA</sequence>
<dbReference type="EMBL" id="JBFDAA010000002">
    <property type="protein sequence ID" value="KAL1140029.1"/>
    <property type="molecule type" value="Genomic_DNA"/>
</dbReference>
<dbReference type="PANTHER" id="PTHR21541">
    <property type="entry name" value="BTB POZ DOMAIN CONTAINING 12"/>
    <property type="match status" value="1"/>
</dbReference>
<reference evidence="3 4" key="1">
    <citation type="submission" date="2024-07" db="EMBL/GenBank/DDBJ databases">
        <title>Chromosome-level genome assembly of the water stick insect Ranatra chinensis (Heteroptera: Nepidae).</title>
        <authorList>
            <person name="Liu X."/>
        </authorList>
    </citation>
    <scope>NUCLEOTIDE SEQUENCE [LARGE SCALE GENOMIC DNA]</scope>
    <source>
        <strain evidence="3">Cailab_2021Rc</strain>
        <tissue evidence="3">Muscle</tissue>
    </source>
</reference>
<feature type="compositionally biased region" description="Basic and acidic residues" evidence="1">
    <location>
        <begin position="50"/>
        <end position="63"/>
    </location>
</feature>
<dbReference type="InterPro" id="IPR011333">
    <property type="entry name" value="SKP1/BTB/POZ_sf"/>
</dbReference>
<dbReference type="Proteomes" id="UP001558652">
    <property type="component" value="Unassembled WGS sequence"/>
</dbReference>
<feature type="region of interest" description="Disordered" evidence="1">
    <location>
        <begin position="47"/>
        <end position="71"/>
    </location>
</feature>
<dbReference type="SUPFAM" id="SSF54695">
    <property type="entry name" value="POZ domain"/>
    <property type="match status" value="1"/>
</dbReference>
<evidence type="ECO:0000313" key="4">
    <source>
        <dbReference type="Proteomes" id="UP001558652"/>
    </source>
</evidence>
<proteinExistence type="predicted"/>
<gene>
    <name evidence="3" type="ORF">AAG570_007006</name>
</gene>
<dbReference type="AlphaFoldDB" id="A0ABD0YXV8"/>
<evidence type="ECO:0000259" key="2">
    <source>
        <dbReference type="PROSITE" id="PS50097"/>
    </source>
</evidence>
<evidence type="ECO:0000313" key="3">
    <source>
        <dbReference type="EMBL" id="KAL1140029.1"/>
    </source>
</evidence>
<dbReference type="PROSITE" id="PS50097">
    <property type="entry name" value="BTB"/>
    <property type="match status" value="1"/>
</dbReference>
<dbReference type="PANTHER" id="PTHR21541:SF3">
    <property type="entry name" value="STRUCTURE-SPECIFIC ENDONUCLEASE SUBUNIT SLX4"/>
    <property type="match status" value="1"/>
</dbReference>
<feature type="region of interest" description="Disordered" evidence="1">
    <location>
        <begin position="867"/>
        <end position="891"/>
    </location>
</feature>
<dbReference type="Gene3D" id="3.30.710.10">
    <property type="entry name" value="Potassium Channel Kv1.1, Chain A"/>
    <property type="match status" value="1"/>
</dbReference>
<dbReference type="InterPro" id="IPR000210">
    <property type="entry name" value="BTB/POZ_dom"/>
</dbReference>
<keyword evidence="4" id="KW-1185">Reference proteome</keyword>
<accession>A0ABD0YXV8</accession>
<evidence type="ECO:0000256" key="1">
    <source>
        <dbReference type="SAM" id="MobiDB-lite"/>
    </source>
</evidence>
<feature type="domain" description="BTB" evidence="2">
    <location>
        <begin position="435"/>
        <end position="496"/>
    </location>
</feature>
<name>A0ABD0YXV8_9HEMI</name>
<organism evidence="3 4">
    <name type="scientific">Ranatra chinensis</name>
    <dbReference type="NCBI Taxonomy" id="642074"/>
    <lineage>
        <taxon>Eukaryota</taxon>
        <taxon>Metazoa</taxon>
        <taxon>Ecdysozoa</taxon>
        <taxon>Arthropoda</taxon>
        <taxon>Hexapoda</taxon>
        <taxon>Insecta</taxon>
        <taxon>Pterygota</taxon>
        <taxon>Neoptera</taxon>
        <taxon>Paraneoptera</taxon>
        <taxon>Hemiptera</taxon>
        <taxon>Heteroptera</taxon>
        <taxon>Panheteroptera</taxon>
        <taxon>Nepomorpha</taxon>
        <taxon>Nepidae</taxon>
        <taxon>Ranatrinae</taxon>
        <taxon>Ranatra</taxon>
    </lineage>
</organism>
<protein>
    <recommendedName>
        <fullName evidence="2">BTB domain-containing protein</fullName>
    </recommendedName>
</protein>
<dbReference type="Pfam" id="PF00651">
    <property type="entry name" value="BTB"/>
    <property type="match status" value="1"/>
</dbReference>